<evidence type="ECO:0000313" key="1">
    <source>
        <dbReference type="EMBL" id="KAK1147797.1"/>
    </source>
</evidence>
<evidence type="ECO:0000313" key="2">
    <source>
        <dbReference type="Proteomes" id="UP001177260"/>
    </source>
</evidence>
<keyword evidence="2" id="KW-1185">Reference proteome</keyword>
<accession>A0ACC3BAV8</accession>
<comment type="caution">
    <text evidence="1">The sequence shown here is derived from an EMBL/GenBank/DDBJ whole genome shotgun (WGS) entry which is preliminary data.</text>
</comment>
<reference evidence="1 2" key="1">
    <citation type="journal article" date="2023" name="ACS Omega">
        <title>Identification of the Neoaspergillic Acid Biosynthesis Gene Cluster by Establishing an In Vitro CRISPR-Ribonucleoprotein Genetic System in Aspergillus melleus.</title>
        <authorList>
            <person name="Yuan B."/>
            <person name="Grau M.F."/>
            <person name="Murata R.M."/>
            <person name="Torok T."/>
            <person name="Venkateswaran K."/>
            <person name="Stajich J.E."/>
            <person name="Wang C.C.C."/>
        </authorList>
    </citation>
    <scope>NUCLEOTIDE SEQUENCE [LARGE SCALE GENOMIC DNA]</scope>
    <source>
        <strain evidence="1 2">IMV 1140</strain>
    </source>
</reference>
<gene>
    <name evidence="1" type="ORF">N8T08_000310</name>
</gene>
<proteinExistence type="predicted"/>
<sequence length="259" mass="28095">MTDGLSAATLAIYIILVIPSVYILVKHGRQGLFGWLFLAIFCTIRIVGSGLSLSNSSAASIISNIGLSPLLFATCGILKEAKTYRLKSLDRRLEAVFDFFFHMLVAAGVILTAIASSKLQHHEQPIEKAERKVKAGMAILTISWVVLVGWTGLAFLAPRRTSPVVRQGTLLLSTVCFSLSFIGVRVIYSLVAMSTQRVDLNPTTGSLAIRVVLSFLPELIAAIAYIAAGMKARDAPKQDREEEAEEWSMAKQTVSPVDA</sequence>
<name>A0ACC3BAV8_9EURO</name>
<dbReference type="EMBL" id="JAOPJF010000010">
    <property type="protein sequence ID" value="KAK1147797.1"/>
    <property type="molecule type" value="Genomic_DNA"/>
</dbReference>
<dbReference type="Proteomes" id="UP001177260">
    <property type="component" value="Unassembled WGS sequence"/>
</dbReference>
<organism evidence="1 2">
    <name type="scientific">Aspergillus melleus</name>
    <dbReference type="NCBI Taxonomy" id="138277"/>
    <lineage>
        <taxon>Eukaryota</taxon>
        <taxon>Fungi</taxon>
        <taxon>Dikarya</taxon>
        <taxon>Ascomycota</taxon>
        <taxon>Pezizomycotina</taxon>
        <taxon>Eurotiomycetes</taxon>
        <taxon>Eurotiomycetidae</taxon>
        <taxon>Eurotiales</taxon>
        <taxon>Aspergillaceae</taxon>
        <taxon>Aspergillus</taxon>
        <taxon>Aspergillus subgen. Circumdati</taxon>
    </lineage>
</organism>
<protein>
    <submittedName>
        <fullName evidence="1">Uncharacterized protein</fullName>
    </submittedName>
</protein>